<comment type="caution">
    <text evidence="1">The sequence shown here is derived from an EMBL/GenBank/DDBJ whole genome shotgun (WGS) entry which is preliminary data.</text>
</comment>
<name>A0ACB9GWG5_CICIN</name>
<proteinExistence type="predicted"/>
<gene>
    <name evidence="1" type="ORF">L2E82_00095</name>
</gene>
<sequence>MTPIMAASSREQKQSLPCFQLERFSTSANHEQMLHRASMAAGGMKVEANMGSENFNDEEKAIVAAVLGTEHLIT</sequence>
<evidence type="ECO:0000313" key="1">
    <source>
        <dbReference type="EMBL" id="KAI3787727.1"/>
    </source>
</evidence>
<dbReference type="EMBL" id="CM042009">
    <property type="protein sequence ID" value="KAI3787727.1"/>
    <property type="molecule type" value="Genomic_DNA"/>
</dbReference>
<organism evidence="1 2">
    <name type="scientific">Cichorium intybus</name>
    <name type="common">Chicory</name>
    <dbReference type="NCBI Taxonomy" id="13427"/>
    <lineage>
        <taxon>Eukaryota</taxon>
        <taxon>Viridiplantae</taxon>
        <taxon>Streptophyta</taxon>
        <taxon>Embryophyta</taxon>
        <taxon>Tracheophyta</taxon>
        <taxon>Spermatophyta</taxon>
        <taxon>Magnoliopsida</taxon>
        <taxon>eudicotyledons</taxon>
        <taxon>Gunneridae</taxon>
        <taxon>Pentapetalae</taxon>
        <taxon>asterids</taxon>
        <taxon>campanulids</taxon>
        <taxon>Asterales</taxon>
        <taxon>Asteraceae</taxon>
        <taxon>Cichorioideae</taxon>
        <taxon>Cichorieae</taxon>
        <taxon>Cichoriinae</taxon>
        <taxon>Cichorium</taxon>
    </lineage>
</organism>
<dbReference type="Proteomes" id="UP001055811">
    <property type="component" value="Linkage Group LG01"/>
</dbReference>
<keyword evidence="2" id="KW-1185">Reference proteome</keyword>
<evidence type="ECO:0000313" key="2">
    <source>
        <dbReference type="Proteomes" id="UP001055811"/>
    </source>
</evidence>
<accession>A0ACB9GWG5</accession>
<reference evidence="2" key="1">
    <citation type="journal article" date="2022" name="Mol. Ecol. Resour.">
        <title>The genomes of chicory, endive, great burdock and yacon provide insights into Asteraceae palaeo-polyploidization history and plant inulin production.</title>
        <authorList>
            <person name="Fan W."/>
            <person name="Wang S."/>
            <person name="Wang H."/>
            <person name="Wang A."/>
            <person name="Jiang F."/>
            <person name="Liu H."/>
            <person name="Zhao H."/>
            <person name="Xu D."/>
            <person name="Zhang Y."/>
        </authorList>
    </citation>
    <scope>NUCLEOTIDE SEQUENCE [LARGE SCALE GENOMIC DNA]</scope>
    <source>
        <strain evidence="2">cv. Punajuju</strain>
    </source>
</reference>
<protein>
    <submittedName>
        <fullName evidence="1">Uncharacterized protein</fullName>
    </submittedName>
</protein>
<reference evidence="1 2" key="2">
    <citation type="journal article" date="2022" name="Mol. Ecol. Resour.">
        <title>The genomes of chicory, endive, great burdock and yacon provide insights into Asteraceae paleo-polyploidization history and plant inulin production.</title>
        <authorList>
            <person name="Fan W."/>
            <person name="Wang S."/>
            <person name="Wang H."/>
            <person name="Wang A."/>
            <person name="Jiang F."/>
            <person name="Liu H."/>
            <person name="Zhao H."/>
            <person name="Xu D."/>
            <person name="Zhang Y."/>
        </authorList>
    </citation>
    <scope>NUCLEOTIDE SEQUENCE [LARGE SCALE GENOMIC DNA]</scope>
    <source>
        <strain evidence="2">cv. Punajuju</strain>
        <tissue evidence="1">Leaves</tissue>
    </source>
</reference>